<dbReference type="PROSITE" id="PS00141">
    <property type="entry name" value="ASP_PROTEASE"/>
    <property type="match status" value="1"/>
</dbReference>
<sequence>MDGILGLAFPRISLDNSLTVMQNAWNQQALDENIFAFLMTLEGGHIDFGGLDPTYMVTEPTYFPVTLAAYWETRFDGMTGPWGTVGSNGRVILDTGTSIIVGPTDLIQTVIESYPVDAQCHSLAWLEPVTFGIYGQDFTLSADQLVVQEQITPTQTQCMAPFEGMDL</sequence>
<feature type="non-terminal residue" evidence="4">
    <location>
        <position position="167"/>
    </location>
</feature>
<dbReference type="Pfam" id="PF00026">
    <property type="entry name" value="Asp"/>
    <property type="match status" value="1"/>
</dbReference>
<keyword evidence="5" id="KW-1185">Reference proteome</keyword>
<reference evidence="4 5" key="1">
    <citation type="journal article" date="2018" name="PLoS ONE">
        <title>The draft genome of Kipferlia bialata reveals reductive genome evolution in fornicate parasites.</title>
        <authorList>
            <person name="Tanifuji G."/>
            <person name="Takabayashi S."/>
            <person name="Kume K."/>
            <person name="Takagi M."/>
            <person name="Nakayama T."/>
            <person name="Kamikawa R."/>
            <person name="Inagaki Y."/>
            <person name="Hashimoto T."/>
        </authorList>
    </citation>
    <scope>NUCLEOTIDE SEQUENCE [LARGE SCALE GENOMIC DNA]</scope>
    <source>
        <strain evidence="4">NY0173</strain>
    </source>
</reference>
<gene>
    <name evidence="4" type="ORF">KIPB_005688</name>
</gene>
<dbReference type="AlphaFoldDB" id="A0A9K3CXW9"/>
<evidence type="ECO:0000259" key="3">
    <source>
        <dbReference type="PROSITE" id="PS51767"/>
    </source>
</evidence>
<evidence type="ECO:0000313" key="4">
    <source>
        <dbReference type="EMBL" id="GIQ84235.1"/>
    </source>
</evidence>
<dbReference type="GO" id="GO:0006508">
    <property type="term" value="P:proteolysis"/>
    <property type="evidence" value="ECO:0007669"/>
    <property type="project" value="UniProtKB-KW"/>
</dbReference>
<dbReference type="PRINTS" id="PR00792">
    <property type="entry name" value="PEPSIN"/>
</dbReference>
<dbReference type="Gene3D" id="2.40.70.10">
    <property type="entry name" value="Acid Proteases"/>
    <property type="match status" value="1"/>
</dbReference>
<dbReference type="OrthoDB" id="771136at2759"/>
<comment type="similarity">
    <text evidence="1 2">Belongs to the peptidase A1 family.</text>
</comment>
<dbReference type="Proteomes" id="UP000265618">
    <property type="component" value="Unassembled WGS sequence"/>
</dbReference>
<accession>A0A9K3CXW9</accession>
<keyword evidence="2" id="KW-0064">Aspartyl protease</keyword>
<dbReference type="InterPro" id="IPR001969">
    <property type="entry name" value="Aspartic_peptidase_AS"/>
</dbReference>
<dbReference type="PANTHER" id="PTHR47966">
    <property type="entry name" value="BETA-SITE APP-CLEAVING ENZYME, ISOFORM A-RELATED"/>
    <property type="match status" value="1"/>
</dbReference>
<evidence type="ECO:0000313" key="5">
    <source>
        <dbReference type="Proteomes" id="UP000265618"/>
    </source>
</evidence>
<keyword evidence="2" id="KW-0378">Hydrolase</keyword>
<dbReference type="GO" id="GO:0004190">
    <property type="term" value="F:aspartic-type endopeptidase activity"/>
    <property type="evidence" value="ECO:0007669"/>
    <property type="project" value="UniProtKB-KW"/>
</dbReference>
<dbReference type="PROSITE" id="PS51767">
    <property type="entry name" value="PEPTIDASE_A1"/>
    <property type="match status" value="1"/>
</dbReference>
<dbReference type="InterPro" id="IPR033121">
    <property type="entry name" value="PEPTIDASE_A1"/>
</dbReference>
<dbReference type="InterPro" id="IPR021109">
    <property type="entry name" value="Peptidase_aspartic_dom_sf"/>
</dbReference>
<dbReference type="PANTHER" id="PTHR47966:SF51">
    <property type="entry name" value="BETA-SITE APP-CLEAVING ENZYME, ISOFORM A-RELATED"/>
    <property type="match status" value="1"/>
</dbReference>
<evidence type="ECO:0000256" key="2">
    <source>
        <dbReference type="RuleBase" id="RU000454"/>
    </source>
</evidence>
<comment type="caution">
    <text evidence="4">The sequence shown here is derived from an EMBL/GenBank/DDBJ whole genome shotgun (WGS) entry which is preliminary data.</text>
</comment>
<dbReference type="SUPFAM" id="SSF50630">
    <property type="entry name" value="Acid proteases"/>
    <property type="match status" value="1"/>
</dbReference>
<keyword evidence="2" id="KW-0645">Protease</keyword>
<dbReference type="EMBL" id="BDIP01001360">
    <property type="protein sequence ID" value="GIQ84235.1"/>
    <property type="molecule type" value="Genomic_DNA"/>
</dbReference>
<feature type="domain" description="Peptidase A1" evidence="3">
    <location>
        <begin position="1"/>
        <end position="167"/>
    </location>
</feature>
<proteinExistence type="inferred from homology"/>
<protein>
    <submittedName>
        <fullName evidence="4">Aspartic peptidase</fullName>
    </submittedName>
</protein>
<dbReference type="InterPro" id="IPR001461">
    <property type="entry name" value="Aspartic_peptidase_A1"/>
</dbReference>
<name>A0A9K3CXW9_9EUKA</name>
<evidence type="ECO:0000256" key="1">
    <source>
        <dbReference type="ARBA" id="ARBA00007447"/>
    </source>
</evidence>
<organism evidence="4 5">
    <name type="scientific">Kipferlia bialata</name>
    <dbReference type="NCBI Taxonomy" id="797122"/>
    <lineage>
        <taxon>Eukaryota</taxon>
        <taxon>Metamonada</taxon>
        <taxon>Carpediemonas-like organisms</taxon>
        <taxon>Kipferlia</taxon>
    </lineage>
</organism>